<dbReference type="EMBL" id="JACBAG010001909">
    <property type="protein sequence ID" value="KAF7176637.1"/>
    <property type="molecule type" value="Genomic_DNA"/>
</dbReference>
<dbReference type="GO" id="GO:0033617">
    <property type="term" value="P:mitochondrial respiratory chain complex IV assembly"/>
    <property type="evidence" value="ECO:0007669"/>
    <property type="project" value="TreeGrafter"/>
</dbReference>
<feature type="chain" id="PRO_5034881894" description="Alpha-1,3-mannosyltransferase" evidence="2">
    <location>
        <begin position="19"/>
        <end position="136"/>
    </location>
</feature>
<feature type="region of interest" description="Disordered" evidence="1">
    <location>
        <begin position="113"/>
        <end position="136"/>
    </location>
</feature>
<feature type="compositionally biased region" description="Polar residues" evidence="1">
    <location>
        <begin position="122"/>
        <end position="136"/>
    </location>
</feature>
<evidence type="ECO:0000256" key="1">
    <source>
        <dbReference type="SAM" id="MobiDB-lite"/>
    </source>
</evidence>
<evidence type="ECO:0000256" key="2">
    <source>
        <dbReference type="SAM" id="SignalP"/>
    </source>
</evidence>
<evidence type="ECO:0000313" key="4">
    <source>
        <dbReference type="Proteomes" id="UP000641853"/>
    </source>
</evidence>
<evidence type="ECO:0000313" key="3">
    <source>
        <dbReference type="EMBL" id="KAF7176637.1"/>
    </source>
</evidence>
<sequence length="136" mass="14840">MSLFAATLLASLFVVGMPHVFPCPAPRRTLADSEMIVAADGQQLQRIRRRRRKDPSMLEQDGTSIHQARPPSSDEEVSTFLQMEEEAERLANTGRECPVPKPKGVLGQLLGFPTAEGKQKQRTLGTESVASPNQGG</sequence>
<reference evidence="3" key="1">
    <citation type="submission" date="2020-06" db="EMBL/GenBank/DDBJ databases">
        <title>Draft genome sequences of strains closely related to Aspergillus parafelis and Aspergillus hiratsukae.</title>
        <authorList>
            <person name="Dos Santos R.A.C."/>
            <person name="Rivero-Menendez O."/>
            <person name="Steenwyk J.L."/>
            <person name="Mead M.E."/>
            <person name="Goldman G.H."/>
            <person name="Alastruey-Izquierdo A."/>
            <person name="Rokas A."/>
        </authorList>
    </citation>
    <scope>NUCLEOTIDE SEQUENCE</scope>
    <source>
        <strain evidence="3">CNM-CM7691</strain>
    </source>
</reference>
<gene>
    <name evidence="3" type="ORF">CNMCM7691_003289</name>
</gene>
<name>A0A8H6V3I7_9EURO</name>
<feature type="region of interest" description="Disordered" evidence="1">
    <location>
        <begin position="42"/>
        <end position="77"/>
    </location>
</feature>
<dbReference type="PANTHER" id="PTHR40020">
    <property type="entry name" value="CYTOCHROME C OXIDASE ASSEMBLY FACTOR 2"/>
    <property type="match status" value="1"/>
</dbReference>
<dbReference type="Proteomes" id="UP000641853">
    <property type="component" value="Unassembled WGS sequence"/>
</dbReference>
<evidence type="ECO:0008006" key="5">
    <source>
        <dbReference type="Google" id="ProtNLM"/>
    </source>
</evidence>
<protein>
    <recommendedName>
        <fullName evidence="5">Alpha-1,3-mannosyltransferase</fullName>
    </recommendedName>
</protein>
<keyword evidence="2" id="KW-0732">Signal</keyword>
<organism evidence="3 4">
    <name type="scientific">Aspergillus felis</name>
    <dbReference type="NCBI Taxonomy" id="1287682"/>
    <lineage>
        <taxon>Eukaryota</taxon>
        <taxon>Fungi</taxon>
        <taxon>Dikarya</taxon>
        <taxon>Ascomycota</taxon>
        <taxon>Pezizomycotina</taxon>
        <taxon>Eurotiomycetes</taxon>
        <taxon>Eurotiomycetidae</taxon>
        <taxon>Eurotiales</taxon>
        <taxon>Aspergillaceae</taxon>
        <taxon>Aspergillus</taxon>
        <taxon>Aspergillus subgen. Fumigati</taxon>
    </lineage>
</organism>
<dbReference type="PANTHER" id="PTHR40020:SF1">
    <property type="entry name" value="CYTOCHROME C OXIDASE ASSEMBLY FACTOR 2"/>
    <property type="match status" value="1"/>
</dbReference>
<dbReference type="AlphaFoldDB" id="A0A8H6V3I7"/>
<keyword evidence="4" id="KW-1185">Reference proteome</keyword>
<proteinExistence type="predicted"/>
<comment type="caution">
    <text evidence="3">The sequence shown here is derived from an EMBL/GenBank/DDBJ whole genome shotgun (WGS) entry which is preliminary data.</text>
</comment>
<dbReference type="GO" id="GO:0005759">
    <property type="term" value="C:mitochondrial matrix"/>
    <property type="evidence" value="ECO:0007669"/>
    <property type="project" value="TreeGrafter"/>
</dbReference>
<feature type="signal peptide" evidence="2">
    <location>
        <begin position="1"/>
        <end position="18"/>
    </location>
</feature>
<accession>A0A8H6V3I7</accession>